<proteinExistence type="predicted"/>
<feature type="non-terminal residue" evidence="2">
    <location>
        <position position="49"/>
    </location>
</feature>
<comment type="caution">
    <text evidence="2">The sequence shown here is derived from an EMBL/GenBank/DDBJ whole genome shotgun (WGS) entry which is preliminary data.</text>
</comment>
<protein>
    <submittedName>
        <fullName evidence="2">Uncharacterized protein</fullName>
    </submittedName>
</protein>
<dbReference type="Gene3D" id="3.40.50.620">
    <property type="entry name" value="HUPs"/>
    <property type="match status" value="1"/>
</dbReference>
<accession>X1DGL2</accession>
<evidence type="ECO:0000256" key="1">
    <source>
        <dbReference type="SAM" id="MobiDB-lite"/>
    </source>
</evidence>
<reference evidence="2" key="1">
    <citation type="journal article" date="2014" name="Front. Microbiol.">
        <title>High frequency of phylogenetically diverse reductive dehalogenase-homologous genes in deep subseafloor sedimentary metagenomes.</title>
        <authorList>
            <person name="Kawai M."/>
            <person name="Futagami T."/>
            <person name="Toyoda A."/>
            <person name="Takaki Y."/>
            <person name="Nishi S."/>
            <person name="Hori S."/>
            <person name="Arai W."/>
            <person name="Tsubouchi T."/>
            <person name="Morono Y."/>
            <person name="Uchiyama I."/>
            <person name="Ito T."/>
            <person name="Fujiyama A."/>
            <person name="Inagaki F."/>
            <person name="Takami H."/>
        </authorList>
    </citation>
    <scope>NUCLEOTIDE SEQUENCE</scope>
    <source>
        <strain evidence="2">Expedition CK06-06</strain>
    </source>
</reference>
<dbReference type="AlphaFoldDB" id="X1DGL2"/>
<gene>
    <name evidence="2" type="ORF">S03H2_06643</name>
</gene>
<evidence type="ECO:0000313" key="2">
    <source>
        <dbReference type="EMBL" id="GAH19332.1"/>
    </source>
</evidence>
<dbReference type="InterPro" id="IPR014729">
    <property type="entry name" value="Rossmann-like_a/b/a_fold"/>
</dbReference>
<name>X1DGL2_9ZZZZ</name>
<dbReference type="EMBL" id="BARU01002945">
    <property type="protein sequence ID" value="GAH19332.1"/>
    <property type="molecule type" value="Genomic_DNA"/>
</dbReference>
<sequence>MASIISPFTRPQMATARPNNFQKPSKDTSRKGDLKKFEVKIEKQTIRTK</sequence>
<feature type="compositionally biased region" description="Basic and acidic residues" evidence="1">
    <location>
        <begin position="24"/>
        <end position="49"/>
    </location>
</feature>
<feature type="region of interest" description="Disordered" evidence="1">
    <location>
        <begin position="1"/>
        <end position="49"/>
    </location>
</feature>
<organism evidence="2">
    <name type="scientific">marine sediment metagenome</name>
    <dbReference type="NCBI Taxonomy" id="412755"/>
    <lineage>
        <taxon>unclassified sequences</taxon>
        <taxon>metagenomes</taxon>
        <taxon>ecological metagenomes</taxon>
    </lineage>
</organism>